<dbReference type="EMBL" id="CAKP01000125">
    <property type="protein sequence ID" value="CCJ34457.1"/>
    <property type="molecule type" value="Genomic_DNA"/>
</dbReference>
<dbReference type="Proteomes" id="UP000007652">
    <property type="component" value="Unassembled WGS sequence"/>
</dbReference>
<feature type="signal peptide" evidence="2">
    <location>
        <begin position="1"/>
        <end position="18"/>
    </location>
</feature>
<dbReference type="Gene3D" id="2.170.130.30">
    <property type="match status" value="1"/>
</dbReference>
<dbReference type="Pfam" id="PF14478">
    <property type="entry name" value="DUF4430"/>
    <property type="match status" value="1"/>
</dbReference>
<dbReference type="InterPro" id="IPR027954">
    <property type="entry name" value="Transcobalamin-like_C"/>
</dbReference>
<evidence type="ECO:0000256" key="1">
    <source>
        <dbReference type="SAM" id="MobiDB-lite"/>
    </source>
</evidence>
<accession>I7K9W9</accession>
<gene>
    <name evidence="4" type="ORF">CAAU_2374</name>
</gene>
<dbReference type="PROSITE" id="PS51257">
    <property type="entry name" value="PROKAR_LIPOPROTEIN"/>
    <property type="match status" value="1"/>
</dbReference>
<feature type="region of interest" description="Disordered" evidence="1">
    <location>
        <begin position="46"/>
        <end position="69"/>
    </location>
</feature>
<evidence type="ECO:0000259" key="3">
    <source>
        <dbReference type="Pfam" id="PF14478"/>
    </source>
</evidence>
<dbReference type="RefSeq" id="WP_008909708.1">
    <property type="nucleotide sequence ID" value="NZ_CAKP01000125.1"/>
</dbReference>
<dbReference type="AlphaFoldDB" id="I7K9W9"/>
<evidence type="ECO:0000256" key="2">
    <source>
        <dbReference type="SAM" id="SignalP"/>
    </source>
</evidence>
<dbReference type="STRING" id="857293.CAAU_2374"/>
<reference evidence="4 5" key="1">
    <citation type="journal article" date="2011" name="J. Bacteriol.">
        <title>Draft genome sequence of Caloramator australicus strain RC3T, a thermoanaerobe from the Great Artesian Basin of Australia.</title>
        <authorList>
            <person name="Ogg C.D."/>
            <person name="Patel B.K.C."/>
        </authorList>
    </citation>
    <scope>NUCLEOTIDE SEQUENCE [LARGE SCALE GENOMIC DNA]</scope>
    <source>
        <strain evidence="4 5">RC3</strain>
    </source>
</reference>
<feature type="chain" id="PRO_5038827671" description="Transcobalamin-like C-terminal domain-containing protein" evidence="2">
    <location>
        <begin position="19"/>
        <end position="196"/>
    </location>
</feature>
<feature type="compositionally biased region" description="Basic and acidic residues" evidence="1">
    <location>
        <begin position="58"/>
        <end position="69"/>
    </location>
</feature>
<keyword evidence="2" id="KW-0732">Signal</keyword>
<evidence type="ECO:0000313" key="4">
    <source>
        <dbReference type="EMBL" id="CCJ34457.1"/>
    </source>
</evidence>
<feature type="domain" description="Transcobalamin-like C-terminal" evidence="3">
    <location>
        <begin position="112"/>
        <end position="187"/>
    </location>
</feature>
<evidence type="ECO:0000313" key="5">
    <source>
        <dbReference type="Proteomes" id="UP000007652"/>
    </source>
</evidence>
<keyword evidence="5" id="KW-1185">Reference proteome</keyword>
<organism evidence="4 5">
    <name type="scientific">Caloramator australicus RC3</name>
    <dbReference type="NCBI Taxonomy" id="857293"/>
    <lineage>
        <taxon>Bacteria</taxon>
        <taxon>Bacillati</taxon>
        <taxon>Bacillota</taxon>
        <taxon>Clostridia</taxon>
        <taxon>Eubacteriales</taxon>
        <taxon>Clostridiaceae</taxon>
        <taxon>Caloramator</taxon>
    </lineage>
</organism>
<name>I7K9W9_9CLOT</name>
<sequence length="196" mass="22088">MKRLLSIILILLLFISCASVKSQNIDTSKQNISSTSIQQSNEKLNVANKDPNNLPVKEFNKSSKETQDTKKELQATTKKVQNKEINIRLIISKENGNEIIFDKTVKTLSSKNALQILKENAKVYEVGGFIKEINGIASIPQNELTQEDIQKGILGYDWFIYLNGKKTKVGAKDIILKDGDILNFDYKGWTIKDLTP</sequence>
<dbReference type="eggNOG" id="ENOG5030FVH">
    <property type="taxonomic scope" value="Bacteria"/>
</dbReference>
<comment type="caution">
    <text evidence="4">The sequence shown here is derived from an EMBL/GenBank/DDBJ whole genome shotgun (WGS) entry which is preliminary data.</text>
</comment>
<protein>
    <recommendedName>
        <fullName evidence="3">Transcobalamin-like C-terminal domain-containing protein</fullName>
    </recommendedName>
</protein>
<proteinExistence type="predicted"/>